<dbReference type="SUPFAM" id="SSF52794">
    <property type="entry name" value="PTS system IIB component-like"/>
    <property type="match status" value="1"/>
</dbReference>
<evidence type="ECO:0000256" key="5">
    <source>
        <dbReference type="ARBA" id="ARBA00023159"/>
    </source>
</evidence>
<dbReference type="KEGG" id="shv:AAT16_12855"/>
<reference evidence="11 13" key="3">
    <citation type="submission" date="2016-10" db="EMBL/GenBank/DDBJ databases">
        <authorList>
            <person name="Varghese N."/>
            <person name="Submissions S."/>
        </authorList>
    </citation>
    <scope>NUCLEOTIDE SEQUENCE [LARGE SCALE GENOMIC DNA]</scope>
    <source>
        <strain evidence="11 13">CGMCC 1.6501</strain>
    </source>
</reference>
<dbReference type="CDD" id="cd05568">
    <property type="entry name" value="PTS_IIB_bgl_like"/>
    <property type="match status" value="1"/>
</dbReference>
<feature type="domain" description="PRD" evidence="9">
    <location>
        <begin position="181"/>
        <end position="286"/>
    </location>
</feature>
<reference evidence="12" key="2">
    <citation type="submission" date="2015-04" db="EMBL/GenBank/DDBJ databases">
        <title>Complete genome sequence of Salinicoccus halodurans strain H3B36, isolated from the Qaidam basin of China.</title>
        <authorList>
            <person name="Ma Y."/>
            <person name="Jiang K."/>
            <person name="Xue Y."/>
        </authorList>
    </citation>
    <scope>NUCLEOTIDE SEQUENCE [LARGE SCALE GENOMIC DNA]</scope>
    <source>
        <strain evidence="12">H3B36</strain>
    </source>
</reference>
<reference evidence="10 12" key="1">
    <citation type="journal article" date="2015" name="Int. J. Syst. Evol. Microbiol.">
        <title>Complete genome sequence of Salinicoccus halodurans H3B36, isolated from the Qaidam Basin in China.</title>
        <authorList>
            <person name="Jiang K."/>
            <person name="Xue Y."/>
            <person name="Ma Y."/>
        </authorList>
    </citation>
    <scope>NUCLEOTIDE SEQUENCE [LARGE SCALE GENOMIC DNA]</scope>
    <source>
        <strain evidence="10 12">H3B36</strain>
    </source>
</reference>
<dbReference type="InterPro" id="IPR007737">
    <property type="entry name" value="Mga_HTH"/>
</dbReference>
<accession>A0A0F7HLS7</accession>
<dbReference type="InterPro" id="IPR050661">
    <property type="entry name" value="BglG_antiterminators"/>
</dbReference>
<dbReference type="EMBL" id="CP011366">
    <property type="protein sequence ID" value="AKG74996.1"/>
    <property type="molecule type" value="Genomic_DNA"/>
</dbReference>
<feature type="domain" description="PRD" evidence="9">
    <location>
        <begin position="292"/>
        <end position="399"/>
    </location>
</feature>
<name>A0A0F7HLS7_9STAP</name>
<dbReference type="EMBL" id="FOTB01000002">
    <property type="protein sequence ID" value="SFK67214.1"/>
    <property type="molecule type" value="Genomic_DNA"/>
</dbReference>
<dbReference type="Gene3D" id="1.10.1790.10">
    <property type="entry name" value="PRD domain"/>
    <property type="match status" value="2"/>
</dbReference>
<dbReference type="Pfam" id="PF08279">
    <property type="entry name" value="HTH_11"/>
    <property type="match status" value="1"/>
</dbReference>
<dbReference type="Proteomes" id="UP000183090">
    <property type="component" value="Unassembled WGS sequence"/>
</dbReference>
<evidence type="ECO:0000259" key="7">
    <source>
        <dbReference type="PROSITE" id="PS51094"/>
    </source>
</evidence>
<evidence type="ECO:0000313" key="13">
    <source>
        <dbReference type="Proteomes" id="UP000183090"/>
    </source>
</evidence>
<dbReference type="InterPro" id="IPR013011">
    <property type="entry name" value="PTS_EIIB_2"/>
</dbReference>
<dbReference type="Gene3D" id="3.40.50.2300">
    <property type="match status" value="1"/>
</dbReference>
<dbReference type="Pfam" id="PF00874">
    <property type="entry name" value="PRD"/>
    <property type="match status" value="2"/>
</dbReference>
<dbReference type="InterPro" id="IPR011608">
    <property type="entry name" value="PRD"/>
</dbReference>
<dbReference type="PANTHER" id="PTHR30185">
    <property type="entry name" value="CRYPTIC BETA-GLUCOSIDE BGL OPERON ANTITERMINATOR"/>
    <property type="match status" value="1"/>
</dbReference>
<keyword evidence="6" id="KW-0804">Transcription</keyword>
<dbReference type="Pfam" id="PF00359">
    <property type="entry name" value="PTS_EIIA_2"/>
    <property type="match status" value="1"/>
</dbReference>
<dbReference type="InterPro" id="IPR036634">
    <property type="entry name" value="PRD_sf"/>
</dbReference>
<evidence type="ECO:0000256" key="1">
    <source>
        <dbReference type="ARBA" id="ARBA00011798"/>
    </source>
</evidence>
<dbReference type="SUPFAM" id="SSF63520">
    <property type="entry name" value="PTS-regulatory domain, PRD"/>
    <property type="match status" value="2"/>
</dbReference>
<dbReference type="InterPro" id="IPR036390">
    <property type="entry name" value="WH_DNA-bd_sf"/>
</dbReference>
<evidence type="ECO:0000259" key="9">
    <source>
        <dbReference type="PROSITE" id="PS51372"/>
    </source>
</evidence>
<dbReference type="GO" id="GO:0009401">
    <property type="term" value="P:phosphoenolpyruvate-dependent sugar phosphotransferase system"/>
    <property type="evidence" value="ECO:0007669"/>
    <property type="project" value="InterPro"/>
</dbReference>
<dbReference type="PROSITE" id="PS51094">
    <property type="entry name" value="PTS_EIIA_TYPE_2"/>
    <property type="match status" value="1"/>
</dbReference>
<dbReference type="PROSITE" id="PS51099">
    <property type="entry name" value="PTS_EIIB_TYPE_2"/>
    <property type="match status" value="1"/>
</dbReference>
<evidence type="ECO:0000256" key="3">
    <source>
        <dbReference type="ARBA" id="ARBA00022737"/>
    </source>
</evidence>
<evidence type="ECO:0000259" key="8">
    <source>
        <dbReference type="PROSITE" id="PS51099"/>
    </source>
</evidence>
<dbReference type="OrthoDB" id="3710983at2"/>
<dbReference type="InterPro" id="IPR016152">
    <property type="entry name" value="PTrfase/Anion_transptr"/>
</dbReference>
<evidence type="ECO:0000313" key="10">
    <source>
        <dbReference type="EMBL" id="AKG74996.1"/>
    </source>
</evidence>
<dbReference type="InterPro" id="IPR002178">
    <property type="entry name" value="PTS_EIIA_type-2_dom"/>
</dbReference>
<dbReference type="InterPro" id="IPR036388">
    <property type="entry name" value="WH-like_DNA-bd_sf"/>
</dbReference>
<keyword evidence="2" id="KW-0808">Transferase</keyword>
<dbReference type="PANTHER" id="PTHR30185:SF13">
    <property type="entry name" value="LICABCH OPERON REGULATOR-RELATED"/>
    <property type="match status" value="1"/>
</dbReference>
<dbReference type="Gene3D" id="3.40.930.10">
    <property type="entry name" value="Mannitol-specific EII, Chain A"/>
    <property type="match status" value="1"/>
</dbReference>
<dbReference type="GO" id="GO:0008982">
    <property type="term" value="F:protein-N(PI)-phosphohistidine-sugar phosphotransferase activity"/>
    <property type="evidence" value="ECO:0007669"/>
    <property type="project" value="InterPro"/>
</dbReference>
<evidence type="ECO:0000313" key="12">
    <source>
        <dbReference type="Proteomes" id="UP000034029"/>
    </source>
</evidence>
<proteinExistence type="predicted"/>
<sequence>MLETRQQAIVQELIRHDAPMSGTHLAKLNGVSARTIREDIKLINVRISGNGAKVQSLMGRGYLLEIEDNESFKSFLQSLTSQGPHTPDTHADRAAYIICELLLTRGHVKSEDLADALFISRSTLQSDLKAVKGILAQYDLEIESKPNYGMRATGTEMNLRFCLSQYVFDRRVYKSEPQSVYFDSDELGAVHNTVAEALDDNQLVMTDIAINNLVIHIAIALRRIRDGYSVDEHNPSLNTLMNHREHSIAKQIVTQCETLFKVSFPAYETVYIALHLSGTKIIRQMSGDIEEEYDKELQRVIDRTLREVDREYTMQIRKDKELRLSLLLHLKPAINRYRYNMNVRNPMLADIRQHYPLAFEIAVFAGRIIESETDTEMDENEIGYIALHIGGAIERSKLRDAPKKCIVVCASGVGTSQLIYYKLKNHFGHSLEIIDTIQYYKLEEYPLSSLDFIISSIPIELGMPVPVIEVNAILNDKDLKKVESFIVQNESSRFTDYCREELVFINKDLDSRDSVLSHFDRQLRQMGLAEDTFLDSVMEREAVMPTSFGNLIAVPHPITPHSDETFLSFMTLKKPIVWGDYKVQLVCMLMVQKGSREDLQVIYDSLGSIIEDPDRVSELLSCSHSREFIRKINT</sequence>
<evidence type="ECO:0000256" key="6">
    <source>
        <dbReference type="ARBA" id="ARBA00023163"/>
    </source>
</evidence>
<dbReference type="AlphaFoldDB" id="A0A0F7HLS7"/>
<evidence type="ECO:0000256" key="2">
    <source>
        <dbReference type="ARBA" id="ARBA00022679"/>
    </source>
</evidence>
<dbReference type="PROSITE" id="PS51372">
    <property type="entry name" value="PRD_2"/>
    <property type="match status" value="2"/>
</dbReference>
<dbReference type="Pfam" id="PF05043">
    <property type="entry name" value="Mga"/>
    <property type="match status" value="1"/>
</dbReference>
<dbReference type="InterPro" id="IPR036095">
    <property type="entry name" value="PTS_EIIB-like_sf"/>
</dbReference>
<feature type="domain" description="PTS EIIA type-2" evidence="7">
    <location>
        <begin position="496"/>
        <end position="634"/>
    </location>
</feature>
<gene>
    <name evidence="10" type="ORF">AAT16_12855</name>
    <name evidence="11" type="ORF">SAMN05216235_1059</name>
</gene>
<keyword evidence="5" id="KW-0010">Activator</keyword>
<organism evidence="11 13">
    <name type="scientific">Salinicoccus halodurans</name>
    <dbReference type="NCBI Taxonomy" id="407035"/>
    <lineage>
        <taxon>Bacteria</taxon>
        <taxon>Bacillati</taxon>
        <taxon>Bacillota</taxon>
        <taxon>Bacilli</taxon>
        <taxon>Bacillales</taxon>
        <taxon>Staphylococcaceae</taxon>
        <taxon>Salinicoccus</taxon>
    </lineage>
</organism>
<evidence type="ECO:0000256" key="4">
    <source>
        <dbReference type="ARBA" id="ARBA00023015"/>
    </source>
</evidence>
<evidence type="ECO:0000313" key="11">
    <source>
        <dbReference type="EMBL" id="SFK67214.1"/>
    </source>
</evidence>
<dbReference type="SUPFAM" id="SSF55804">
    <property type="entry name" value="Phoshotransferase/anion transport protein"/>
    <property type="match status" value="1"/>
</dbReference>
<dbReference type="GO" id="GO:0006355">
    <property type="term" value="P:regulation of DNA-templated transcription"/>
    <property type="evidence" value="ECO:0007669"/>
    <property type="project" value="InterPro"/>
</dbReference>
<keyword evidence="12" id="KW-1185">Reference proteome</keyword>
<dbReference type="Gene3D" id="1.10.10.10">
    <property type="entry name" value="Winged helix-like DNA-binding domain superfamily/Winged helix DNA-binding domain"/>
    <property type="match status" value="2"/>
</dbReference>
<feature type="domain" description="PTS EIIB type-2" evidence="8">
    <location>
        <begin position="403"/>
        <end position="494"/>
    </location>
</feature>
<keyword evidence="4" id="KW-0805">Transcription regulation</keyword>
<comment type="subunit">
    <text evidence="1">Homodimer or homotrimer. Seems to be a monomer when not phosphorylated.</text>
</comment>
<dbReference type="InterPro" id="IPR013196">
    <property type="entry name" value="HTH_11"/>
</dbReference>
<dbReference type="Proteomes" id="UP000034029">
    <property type="component" value="Chromosome"/>
</dbReference>
<dbReference type="RefSeq" id="WP_046791173.1">
    <property type="nucleotide sequence ID" value="NZ_CP011366.1"/>
</dbReference>
<keyword evidence="3" id="KW-0677">Repeat</keyword>
<dbReference type="SUPFAM" id="SSF46785">
    <property type="entry name" value="Winged helix' DNA-binding domain"/>
    <property type="match status" value="1"/>
</dbReference>
<protein>
    <submittedName>
        <fullName evidence="11">Lichenan operon transcriptional antiterminator</fullName>
    </submittedName>
</protein>